<dbReference type="InterPro" id="IPR042452">
    <property type="entry name" value="ZPR1_Znf1/2"/>
</dbReference>
<dbReference type="FunFam" id="2.60.120.1040:FF:000003">
    <property type="entry name" value="Zinc finger protein zpr1"/>
    <property type="match status" value="2"/>
</dbReference>
<dbReference type="EMBL" id="RHLD01000040">
    <property type="protein sequence ID" value="TPP55029.1"/>
    <property type="molecule type" value="Genomic_DNA"/>
</dbReference>
<keyword evidence="4" id="KW-0862">Zinc</keyword>
<dbReference type="GO" id="GO:0005634">
    <property type="term" value="C:nucleus"/>
    <property type="evidence" value="ECO:0007669"/>
    <property type="project" value="TreeGrafter"/>
</dbReference>
<dbReference type="GO" id="GO:0008270">
    <property type="term" value="F:zinc ion binding"/>
    <property type="evidence" value="ECO:0007669"/>
    <property type="project" value="UniProtKB-KW"/>
</dbReference>
<dbReference type="NCBIfam" id="TIGR00310">
    <property type="entry name" value="ZPR1_znf"/>
    <property type="match status" value="2"/>
</dbReference>
<dbReference type="SMART" id="SM00709">
    <property type="entry name" value="Zpr1"/>
    <property type="match status" value="2"/>
</dbReference>
<evidence type="ECO:0000256" key="4">
    <source>
        <dbReference type="ARBA" id="ARBA00022833"/>
    </source>
</evidence>
<feature type="region of interest" description="Disordered" evidence="5">
    <location>
        <begin position="377"/>
        <end position="446"/>
    </location>
</feature>
<protein>
    <submittedName>
        <fullName evidence="7">ZPR1 zinc-finger domain family protein</fullName>
    </submittedName>
</protein>
<evidence type="ECO:0000256" key="1">
    <source>
        <dbReference type="ARBA" id="ARBA00008354"/>
    </source>
</evidence>
<dbReference type="VEuPathDB" id="TriTrypDB:LDHU3_17.2080"/>
<organism evidence="7 8">
    <name type="scientific">Leishmania donovani</name>
    <dbReference type="NCBI Taxonomy" id="5661"/>
    <lineage>
        <taxon>Eukaryota</taxon>
        <taxon>Discoba</taxon>
        <taxon>Euglenozoa</taxon>
        <taxon>Kinetoplastea</taxon>
        <taxon>Metakinetoplastina</taxon>
        <taxon>Trypanosomatida</taxon>
        <taxon>Trypanosomatidae</taxon>
        <taxon>Leishmaniinae</taxon>
        <taxon>Leishmania</taxon>
    </lineage>
</organism>
<evidence type="ECO:0000313" key="7">
    <source>
        <dbReference type="EMBL" id="TPP55029.1"/>
    </source>
</evidence>
<comment type="similarity">
    <text evidence="1">Belongs to the ZPR1 family.</text>
</comment>
<keyword evidence="2" id="KW-0479">Metal-binding</keyword>
<comment type="caution">
    <text evidence="7">The sequence shown here is derived from an EMBL/GenBank/DDBJ whole genome shotgun (WGS) entry which is preliminary data.</text>
</comment>
<dbReference type="Gene3D" id="2.60.120.1040">
    <property type="entry name" value="ZPR1, A/B domain"/>
    <property type="match status" value="2"/>
</dbReference>
<gene>
    <name evidence="7" type="ORF">CGC20_37370</name>
</gene>
<dbReference type="InterPro" id="IPR004457">
    <property type="entry name" value="Znf_ZPR1"/>
</dbReference>
<dbReference type="AlphaFoldDB" id="A0A504Y4M2"/>
<dbReference type="Gene3D" id="2.20.25.420">
    <property type="entry name" value="ZPR1, zinc finger domain"/>
    <property type="match status" value="1"/>
</dbReference>
<dbReference type="Pfam" id="PF22794">
    <property type="entry name" value="jr-ZPR1"/>
    <property type="match status" value="2"/>
</dbReference>
<feature type="domain" description="Zinc finger ZPR1-type" evidence="6">
    <location>
        <begin position="215"/>
        <end position="376"/>
    </location>
</feature>
<dbReference type="InterPro" id="IPR056180">
    <property type="entry name" value="ZPR1_jr_dom"/>
</dbReference>
<keyword evidence="3 7" id="KW-0863">Zinc-finger</keyword>
<dbReference type="PANTHER" id="PTHR10876:SF0">
    <property type="entry name" value="ZINC FINGER PROTEIN ZPR1"/>
    <property type="match status" value="1"/>
</dbReference>
<feature type="compositionally biased region" description="Basic and acidic residues" evidence="5">
    <location>
        <begin position="387"/>
        <end position="400"/>
    </location>
</feature>
<dbReference type="Proteomes" id="UP000318821">
    <property type="component" value="Unassembled WGS sequence"/>
</dbReference>
<dbReference type="InterPro" id="IPR040141">
    <property type="entry name" value="ZPR1"/>
</dbReference>
<evidence type="ECO:0000256" key="5">
    <source>
        <dbReference type="SAM" id="MobiDB-lite"/>
    </source>
</evidence>
<feature type="region of interest" description="Disordered" evidence="5">
    <location>
        <begin position="1"/>
        <end position="30"/>
    </location>
</feature>
<evidence type="ECO:0000313" key="8">
    <source>
        <dbReference type="Proteomes" id="UP000318821"/>
    </source>
</evidence>
<proteinExistence type="inferred from homology"/>
<evidence type="ECO:0000256" key="3">
    <source>
        <dbReference type="ARBA" id="ARBA00022771"/>
    </source>
</evidence>
<dbReference type="FunFam" id="2.20.25.420:FF:000001">
    <property type="entry name" value="Zinc finger protein ZPR1"/>
    <property type="match status" value="1"/>
</dbReference>
<dbReference type="VEuPathDB" id="TriTrypDB:LdCL_170021600"/>
<evidence type="ECO:0000259" key="6">
    <source>
        <dbReference type="SMART" id="SM00709"/>
    </source>
</evidence>
<dbReference type="VEuPathDB" id="TriTrypDB:LdBPK_171530.1"/>
<sequence>MSEKEHDETPVTAEGPAAAHEGSKTDLNGKERRTNYIKTDLGELNMIESMCPKCQEMGTTRLMITSIPHFKEIIVSSFECQRCGEVNNEVAFGGTFGPKRVRYELQVHSKQDLDRQVVKSEFATIAIPELELEIPPESQKGNLNTVEGILEQTYSGLQLQQPLRKIQHPDLYEKIEAFCAKLESFRSGDVPFTLTLDDPAGNSYIEPIHDYYHPTLDPQLTKPGHLMMHECDIPYFKQTIIMAFKCEYCGYKSNEIKAGGEINPKGLRLTLHVKSEADLKRDVLKSDTATLIIPEVRLELAPGTLGGFFSTVEGTITQVRDQLMNLPQAAFAAGDSADDNSKTMLEFVKELDELLALREEFTFILDDPLGNVYIQNPCSHLPPPDDVDPKLEREEYTRTEEQDEELGIRSMRHNEEQANIEKSEDEADHEAEEKDGAAAEEQETEQ</sequence>
<name>A0A504Y4M2_LEIDO</name>
<dbReference type="PANTHER" id="PTHR10876">
    <property type="entry name" value="ZINC FINGER PROTEIN ZPR1"/>
    <property type="match status" value="1"/>
</dbReference>
<dbReference type="InterPro" id="IPR042451">
    <property type="entry name" value="ZPR1_A/B_dom"/>
</dbReference>
<evidence type="ECO:0000256" key="2">
    <source>
        <dbReference type="ARBA" id="ARBA00022723"/>
    </source>
</evidence>
<dbReference type="Pfam" id="PF03367">
    <property type="entry name" value="Zn_ribbon_ZPR1"/>
    <property type="match status" value="2"/>
</dbReference>
<feature type="compositionally biased region" description="Basic and acidic residues" evidence="5">
    <location>
        <begin position="21"/>
        <end position="30"/>
    </location>
</feature>
<feature type="compositionally biased region" description="Basic and acidic residues" evidence="5">
    <location>
        <begin position="412"/>
        <end position="422"/>
    </location>
</feature>
<reference evidence="8" key="1">
    <citation type="submission" date="2019-02" db="EMBL/GenBank/DDBJ databases">
        <title>FDA dAtabase for Regulatory Grade micrObial Sequences (FDA-ARGOS): Supporting development and validation of Infectious Disease Dx tests.</title>
        <authorList>
            <person name="Duncan R."/>
            <person name="Fisher C."/>
            <person name="Tallon L."/>
            <person name="Sadzewicz L."/>
            <person name="Sengamalay N."/>
            <person name="Ott S."/>
            <person name="Godinez A."/>
            <person name="Nagaraj S."/>
            <person name="Vavikolanu K."/>
            <person name="Vyas G."/>
            <person name="Nadendla S."/>
            <person name="Aluvathingal J."/>
            <person name="Sichtig H."/>
        </authorList>
    </citation>
    <scope>NUCLEOTIDE SEQUENCE [LARGE SCALE GENOMIC DNA]</scope>
    <source>
        <strain evidence="8">FDAARGOS_360</strain>
    </source>
</reference>
<feature type="domain" description="Zinc finger ZPR1-type" evidence="6">
    <location>
        <begin position="49"/>
        <end position="207"/>
    </location>
</feature>
<accession>A0A504Y4M2</accession>